<organism evidence="3 4">
    <name type="scientific">Brevundimonas vitisensis</name>
    <dbReference type="NCBI Taxonomy" id="2800818"/>
    <lineage>
        <taxon>Bacteria</taxon>
        <taxon>Pseudomonadati</taxon>
        <taxon>Pseudomonadota</taxon>
        <taxon>Alphaproteobacteria</taxon>
        <taxon>Caulobacterales</taxon>
        <taxon>Caulobacteraceae</taxon>
        <taxon>Brevundimonas</taxon>
    </lineage>
</organism>
<feature type="domain" description="Cytochrome c oxidase subunit IV bacterial aa3 type" evidence="2">
    <location>
        <begin position="22"/>
        <end position="54"/>
    </location>
</feature>
<evidence type="ECO:0000259" key="2">
    <source>
        <dbReference type="Pfam" id="PF07835"/>
    </source>
</evidence>
<dbReference type="InterPro" id="IPR036596">
    <property type="entry name" value="Cyt-C_aa3_sf"/>
</dbReference>
<keyword evidence="4" id="KW-1185">Reference proteome</keyword>
<proteinExistence type="predicted"/>
<feature type="transmembrane region" description="Helical" evidence="1">
    <location>
        <begin position="60"/>
        <end position="78"/>
    </location>
</feature>
<dbReference type="Gene3D" id="1.20.5.160">
    <property type="entry name" value="Bacterial aa3 type cytochrome c oxidase subunit IV"/>
    <property type="match status" value="1"/>
</dbReference>
<accession>A0ABX7BPL6</accession>
<evidence type="ECO:0000313" key="4">
    <source>
        <dbReference type="Proteomes" id="UP000595448"/>
    </source>
</evidence>
<name>A0ABX7BPL6_9CAUL</name>
<evidence type="ECO:0000256" key="1">
    <source>
        <dbReference type="SAM" id="Phobius"/>
    </source>
</evidence>
<keyword evidence="1" id="KW-0812">Transmembrane</keyword>
<dbReference type="Pfam" id="PF07835">
    <property type="entry name" value="COX4_pro_2"/>
    <property type="match status" value="1"/>
</dbReference>
<dbReference type="SUPFAM" id="SSF81469">
    <property type="entry name" value="Bacterial aa3 type cytochrome c oxidase subunit IV"/>
    <property type="match status" value="1"/>
</dbReference>
<dbReference type="RefSeq" id="WP_201103741.1">
    <property type="nucleotide sequence ID" value="NZ_CP067977.1"/>
</dbReference>
<protein>
    <submittedName>
        <fullName evidence="3">Aa3-type cytochrome c oxidase subunit IV</fullName>
    </submittedName>
</protein>
<sequence>MADPHKPADQDAQAYLRGSQAIGEQESTYALFMNLAKWGSLAVGAVLLFLTLWFQPGGSFVMGAGAAVVFAVIGFFALKSKPAAH</sequence>
<gene>
    <name evidence="3" type="ORF">JIP62_04625</name>
</gene>
<evidence type="ECO:0000313" key="3">
    <source>
        <dbReference type="EMBL" id="QQQ19390.1"/>
    </source>
</evidence>
<dbReference type="InterPro" id="IPR012422">
    <property type="entry name" value="Cyt_c_oxidase_su4_bac-aa3"/>
</dbReference>
<keyword evidence="1" id="KW-0472">Membrane</keyword>
<keyword evidence="1" id="KW-1133">Transmembrane helix</keyword>
<reference evidence="3 4" key="1">
    <citation type="submission" date="2021-01" db="EMBL/GenBank/DDBJ databases">
        <title>Brevundimonas vitis sp. nov., an bacterium isolated from grape (Vitis vinifera).</title>
        <authorList>
            <person name="Jiang L."/>
            <person name="Lee J."/>
        </authorList>
    </citation>
    <scope>NUCLEOTIDE SEQUENCE [LARGE SCALE GENOMIC DNA]</scope>
    <source>
        <strain evidence="3 4">GRTSA-9</strain>
    </source>
</reference>
<feature type="transmembrane region" description="Helical" evidence="1">
    <location>
        <begin position="35"/>
        <end position="54"/>
    </location>
</feature>
<dbReference type="Proteomes" id="UP000595448">
    <property type="component" value="Chromosome"/>
</dbReference>
<dbReference type="EMBL" id="CP067977">
    <property type="protein sequence ID" value="QQQ19390.1"/>
    <property type="molecule type" value="Genomic_DNA"/>
</dbReference>